<dbReference type="SMART" id="SM00382">
    <property type="entry name" value="AAA"/>
    <property type="match status" value="1"/>
</dbReference>
<dbReference type="Pfam" id="PF02874">
    <property type="entry name" value="ATP-synt_ab_N"/>
    <property type="match status" value="1"/>
</dbReference>
<evidence type="ECO:0000313" key="11">
    <source>
        <dbReference type="Proteomes" id="UP001272242"/>
    </source>
</evidence>
<dbReference type="InterPro" id="IPR050053">
    <property type="entry name" value="ATPase_alpha/beta_chains"/>
</dbReference>
<keyword evidence="4" id="KW-0547">Nucleotide-binding</keyword>
<dbReference type="InterPro" id="IPR040627">
    <property type="entry name" value="T3SS_ATPase_C"/>
</dbReference>
<keyword evidence="2" id="KW-0813">Transport</keyword>
<dbReference type="InterPro" id="IPR003593">
    <property type="entry name" value="AAA+_ATPase"/>
</dbReference>
<evidence type="ECO:0000259" key="9">
    <source>
        <dbReference type="SMART" id="SM00382"/>
    </source>
</evidence>
<dbReference type="EMBL" id="JAXBLV010000229">
    <property type="protein sequence ID" value="MDY3563038.1"/>
    <property type="molecule type" value="Genomic_DNA"/>
</dbReference>
<name>A0ABU5F9F6_9BACT</name>
<dbReference type="Pfam" id="PF18269">
    <property type="entry name" value="T3SS_ATPase_C"/>
    <property type="match status" value="1"/>
</dbReference>
<dbReference type="InterPro" id="IPR000194">
    <property type="entry name" value="ATPase_F1/V1/A1_a/bsu_nucl-bd"/>
</dbReference>
<feature type="domain" description="AAA+ ATPase" evidence="9">
    <location>
        <begin position="156"/>
        <end position="338"/>
    </location>
</feature>
<dbReference type="InterPro" id="IPR027417">
    <property type="entry name" value="P-loop_NTPase"/>
</dbReference>
<protein>
    <submittedName>
        <fullName evidence="10">FliI/YscN family ATPase</fullName>
    </submittedName>
</protein>
<evidence type="ECO:0000256" key="8">
    <source>
        <dbReference type="ARBA" id="ARBA00034006"/>
    </source>
</evidence>
<gene>
    <name evidence="10" type="ORF">R5W23_004521</name>
</gene>
<evidence type="ECO:0000256" key="1">
    <source>
        <dbReference type="ARBA" id="ARBA00004496"/>
    </source>
</evidence>
<dbReference type="SUPFAM" id="SSF52540">
    <property type="entry name" value="P-loop containing nucleoside triphosphate hydrolases"/>
    <property type="match status" value="1"/>
</dbReference>
<dbReference type="PANTHER" id="PTHR15184:SF9">
    <property type="entry name" value="SPI-1 TYPE 3 SECRETION SYSTEM ATPASE"/>
    <property type="match status" value="1"/>
</dbReference>
<dbReference type="RefSeq" id="WP_320689299.1">
    <property type="nucleotide sequence ID" value="NZ_JAXBLV010000229.1"/>
</dbReference>
<dbReference type="InterPro" id="IPR020003">
    <property type="entry name" value="ATPase_a/bsu_AS"/>
</dbReference>
<evidence type="ECO:0000256" key="6">
    <source>
        <dbReference type="ARBA" id="ARBA00022927"/>
    </source>
</evidence>
<keyword evidence="5" id="KW-0067">ATP-binding</keyword>
<comment type="subcellular location">
    <subcellularLocation>
        <location evidence="1">Cytoplasm</location>
    </subcellularLocation>
</comment>
<keyword evidence="11" id="KW-1185">Reference proteome</keyword>
<accession>A0ABU5F9F6</accession>
<evidence type="ECO:0000313" key="10">
    <source>
        <dbReference type="EMBL" id="MDY3563038.1"/>
    </source>
</evidence>
<proteinExistence type="predicted"/>
<reference evidence="11" key="1">
    <citation type="journal article" date="2023" name="Mar. Drugs">
        <title>Gemmata algarum, a Novel Planctomycete Isolated from an Algal Mat, Displays Antimicrobial Activity.</title>
        <authorList>
            <person name="Kumar G."/>
            <person name="Kallscheuer N."/>
            <person name="Kashif M."/>
            <person name="Ahamad S."/>
            <person name="Jagadeeshwari U."/>
            <person name="Pannikurungottu S."/>
            <person name="Haufschild T."/>
            <person name="Kabuu M."/>
            <person name="Sasikala C."/>
            <person name="Jogler C."/>
            <person name="Ramana C."/>
        </authorList>
    </citation>
    <scope>NUCLEOTIDE SEQUENCE [LARGE SCALE GENOMIC DNA]</scope>
    <source>
        <strain evidence="11">JC673</strain>
    </source>
</reference>
<dbReference type="Gene3D" id="3.40.50.12240">
    <property type="match status" value="1"/>
</dbReference>
<dbReference type="InterPro" id="IPR005714">
    <property type="entry name" value="ATPase_T3SS_FliI/YscN"/>
</dbReference>
<dbReference type="CDD" id="cd01136">
    <property type="entry name" value="ATPase_flagellum-secretory_path_III"/>
    <property type="match status" value="1"/>
</dbReference>
<keyword evidence="6" id="KW-0653">Protein transport</keyword>
<evidence type="ECO:0000256" key="2">
    <source>
        <dbReference type="ARBA" id="ARBA00022448"/>
    </source>
</evidence>
<keyword evidence="3" id="KW-0963">Cytoplasm</keyword>
<dbReference type="Proteomes" id="UP001272242">
    <property type="component" value="Unassembled WGS sequence"/>
</dbReference>
<comment type="catalytic activity">
    <reaction evidence="8">
        <text>ATP + H2O + cellular proteinSide 1 = ADP + phosphate + cellular proteinSide 2.</text>
        <dbReference type="EC" id="7.4.2.8"/>
    </reaction>
</comment>
<dbReference type="Pfam" id="PF00006">
    <property type="entry name" value="ATP-synt_ab"/>
    <property type="match status" value="1"/>
</dbReference>
<dbReference type="PROSITE" id="PS00152">
    <property type="entry name" value="ATPASE_ALPHA_BETA"/>
    <property type="match status" value="1"/>
</dbReference>
<sequence>MLGLDMSAMSRSITQTPLYRMGGRLKSVTGRMTCAIPAAVGDHCAILPRDGEPVLAEVIGFENDLAYLVPFDAAENLQPGMPVLRKGKGLMVPTGRNLLGRVIDGLGRPLDGKGPLVDCPVKPVNRPAPPAMERQRIREPFVTGIRAIDSVLTCGAGQRVGIFAGSGVGKSTLLGEVAKGSQADVNVIALIGERGREVAPFLEDVLGPEGMARSVVIVATCEQTALMRVRAAQSAIAIADYFRSESQNVLFVIDSLTRLAMAQRELGLLLGEPPSSRGYTPSVFQTLANTVERLGNAAVGGITALLTVLVDGGDMDEPIADYVRGLVDGHIVLDRKIAERGFYPAIDVSRSISRVATDVVDRESAKAARKLRAIMATHADIQDMLRIGAYTRGMDPQVDKALELMPKVEKFLRQDVGERSSFEDTKAGLLQIAAAWPY</sequence>
<evidence type="ECO:0000256" key="5">
    <source>
        <dbReference type="ARBA" id="ARBA00022840"/>
    </source>
</evidence>
<evidence type="ECO:0000256" key="4">
    <source>
        <dbReference type="ARBA" id="ARBA00022741"/>
    </source>
</evidence>
<dbReference type="PANTHER" id="PTHR15184">
    <property type="entry name" value="ATP SYNTHASE"/>
    <property type="match status" value="1"/>
</dbReference>
<organism evidence="10 11">
    <name type="scientific">Gemmata algarum</name>
    <dbReference type="NCBI Taxonomy" id="2975278"/>
    <lineage>
        <taxon>Bacteria</taxon>
        <taxon>Pseudomonadati</taxon>
        <taxon>Planctomycetota</taxon>
        <taxon>Planctomycetia</taxon>
        <taxon>Gemmatales</taxon>
        <taxon>Gemmataceae</taxon>
        <taxon>Gemmata</taxon>
    </lineage>
</organism>
<evidence type="ECO:0000256" key="3">
    <source>
        <dbReference type="ARBA" id="ARBA00022490"/>
    </source>
</evidence>
<keyword evidence="7" id="KW-1278">Translocase</keyword>
<dbReference type="NCBIfam" id="TIGR01026">
    <property type="entry name" value="fliI_yscN"/>
    <property type="match status" value="1"/>
</dbReference>
<comment type="caution">
    <text evidence="10">The sequence shown here is derived from an EMBL/GenBank/DDBJ whole genome shotgun (WGS) entry which is preliminary data.</text>
</comment>
<evidence type="ECO:0000256" key="7">
    <source>
        <dbReference type="ARBA" id="ARBA00022967"/>
    </source>
</evidence>
<dbReference type="InterPro" id="IPR004100">
    <property type="entry name" value="ATPase_F1/V1/A1_a/bsu_N"/>
</dbReference>